<dbReference type="Pfam" id="PF00436">
    <property type="entry name" value="SSB"/>
    <property type="match status" value="1"/>
</dbReference>
<protein>
    <recommendedName>
        <fullName evidence="6">Single-stranded DNA-binding protein</fullName>
    </recommendedName>
</protein>
<evidence type="ECO:0000256" key="1">
    <source>
        <dbReference type="ARBA" id="ARBA00023125"/>
    </source>
</evidence>
<feature type="compositionally biased region" description="Basic residues" evidence="3">
    <location>
        <begin position="182"/>
        <end position="192"/>
    </location>
</feature>
<dbReference type="InterPro" id="IPR012340">
    <property type="entry name" value="NA-bd_OB-fold"/>
</dbReference>
<sequence length="192" mass="20914">MGIYAELVGNVLASPTMKQVNIVSGTRRIVELRVMSASYRRLEDGTLEQREGRTFPVDVTIWSERLTERVLQHIRTGASVVVRGDFYVSPWINRENEADAGAHIDAESISLNLVRIDQVVYRARQTRESNGGSGGDAQDAGQGEQEDSADDGSSDVEPTAGDTLPSDDAGPDVTSEQPEGRRSRRAARGQAK</sequence>
<dbReference type="Gene3D" id="2.40.50.140">
    <property type="entry name" value="Nucleic acid-binding proteins"/>
    <property type="match status" value="1"/>
</dbReference>
<evidence type="ECO:0008006" key="6">
    <source>
        <dbReference type="Google" id="ProtNLM"/>
    </source>
</evidence>
<dbReference type="PROSITE" id="PS50935">
    <property type="entry name" value="SSB"/>
    <property type="match status" value="1"/>
</dbReference>
<dbReference type="GO" id="GO:0003697">
    <property type="term" value="F:single-stranded DNA binding"/>
    <property type="evidence" value="ECO:0007669"/>
    <property type="project" value="InterPro"/>
</dbReference>
<accession>A0A6J5K320</accession>
<organism evidence="4 5">
    <name type="scientific">Paraburkholderia phenoliruptrix</name>
    <dbReference type="NCBI Taxonomy" id="252970"/>
    <lineage>
        <taxon>Bacteria</taxon>
        <taxon>Pseudomonadati</taxon>
        <taxon>Pseudomonadota</taxon>
        <taxon>Betaproteobacteria</taxon>
        <taxon>Burkholderiales</taxon>
        <taxon>Burkholderiaceae</taxon>
        <taxon>Paraburkholderia</taxon>
    </lineage>
</organism>
<evidence type="ECO:0000313" key="5">
    <source>
        <dbReference type="Proteomes" id="UP000494102"/>
    </source>
</evidence>
<dbReference type="GeneID" id="27797195"/>
<gene>
    <name evidence="4" type="ORF">LMG9964_02190</name>
</gene>
<dbReference type="InterPro" id="IPR000424">
    <property type="entry name" value="Primosome_PriB/ssb"/>
</dbReference>
<feature type="region of interest" description="Disordered" evidence="3">
    <location>
        <begin position="126"/>
        <end position="192"/>
    </location>
</feature>
<keyword evidence="1 2" id="KW-0238">DNA-binding</keyword>
<dbReference type="RefSeq" id="WP_015002812.1">
    <property type="nucleotide sequence ID" value="NZ_CADILN010000002.1"/>
</dbReference>
<evidence type="ECO:0000256" key="2">
    <source>
        <dbReference type="PROSITE-ProRule" id="PRU00252"/>
    </source>
</evidence>
<dbReference type="EMBL" id="CADILN010000002">
    <property type="protein sequence ID" value="CAB4048549.1"/>
    <property type="molecule type" value="Genomic_DNA"/>
</dbReference>
<feature type="compositionally biased region" description="Acidic residues" evidence="3">
    <location>
        <begin position="144"/>
        <end position="154"/>
    </location>
</feature>
<evidence type="ECO:0000256" key="3">
    <source>
        <dbReference type="SAM" id="MobiDB-lite"/>
    </source>
</evidence>
<dbReference type="AlphaFoldDB" id="A0A6J5K320"/>
<dbReference type="SUPFAM" id="SSF50249">
    <property type="entry name" value="Nucleic acid-binding proteins"/>
    <property type="match status" value="1"/>
</dbReference>
<reference evidence="4 5" key="1">
    <citation type="submission" date="2020-04" db="EMBL/GenBank/DDBJ databases">
        <authorList>
            <person name="De Canck E."/>
        </authorList>
    </citation>
    <scope>NUCLEOTIDE SEQUENCE [LARGE SCALE GENOMIC DNA]</scope>
    <source>
        <strain evidence="4 5">LMG 9964</strain>
    </source>
</reference>
<name>A0A6J5K320_9BURK</name>
<dbReference type="Proteomes" id="UP000494102">
    <property type="component" value="Unassembled WGS sequence"/>
</dbReference>
<evidence type="ECO:0000313" key="4">
    <source>
        <dbReference type="EMBL" id="CAB4048549.1"/>
    </source>
</evidence>
<proteinExistence type="predicted"/>